<gene>
    <name evidence="2" type="ORF">HanXRQr2_Chr14g0631861</name>
</gene>
<protein>
    <submittedName>
        <fullName evidence="2">Uncharacterized protein</fullName>
    </submittedName>
</protein>
<dbReference type="EMBL" id="MNCJ02000329">
    <property type="protein sequence ID" value="KAF5768053.1"/>
    <property type="molecule type" value="Genomic_DNA"/>
</dbReference>
<evidence type="ECO:0000313" key="2">
    <source>
        <dbReference type="EMBL" id="KAF5768053.1"/>
    </source>
</evidence>
<dbReference type="AlphaFoldDB" id="A0A9K3E8C9"/>
<feature type="region of interest" description="Disordered" evidence="1">
    <location>
        <begin position="1"/>
        <end position="20"/>
    </location>
</feature>
<evidence type="ECO:0000256" key="1">
    <source>
        <dbReference type="SAM" id="MobiDB-lite"/>
    </source>
</evidence>
<evidence type="ECO:0000313" key="3">
    <source>
        <dbReference type="Proteomes" id="UP000215914"/>
    </source>
</evidence>
<reference evidence="2" key="1">
    <citation type="journal article" date="2017" name="Nature">
        <title>The sunflower genome provides insights into oil metabolism, flowering and Asterid evolution.</title>
        <authorList>
            <person name="Badouin H."/>
            <person name="Gouzy J."/>
            <person name="Grassa C.J."/>
            <person name="Murat F."/>
            <person name="Staton S.E."/>
            <person name="Cottret L."/>
            <person name="Lelandais-Briere C."/>
            <person name="Owens G.L."/>
            <person name="Carrere S."/>
            <person name="Mayjonade B."/>
            <person name="Legrand L."/>
            <person name="Gill N."/>
            <person name="Kane N.C."/>
            <person name="Bowers J.E."/>
            <person name="Hubner S."/>
            <person name="Bellec A."/>
            <person name="Berard A."/>
            <person name="Berges H."/>
            <person name="Blanchet N."/>
            <person name="Boniface M.C."/>
            <person name="Brunel D."/>
            <person name="Catrice O."/>
            <person name="Chaidir N."/>
            <person name="Claudel C."/>
            <person name="Donnadieu C."/>
            <person name="Faraut T."/>
            <person name="Fievet G."/>
            <person name="Helmstetter N."/>
            <person name="King M."/>
            <person name="Knapp S.J."/>
            <person name="Lai Z."/>
            <person name="Le Paslier M.C."/>
            <person name="Lippi Y."/>
            <person name="Lorenzon L."/>
            <person name="Mandel J.R."/>
            <person name="Marage G."/>
            <person name="Marchand G."/>
            <person name="Marquand E."/>
            <person name="Bret-Mestries E."/>
            <person name="Morien E."/>
            <person name="Nambeesan S."/>
            <person name="Nguyen T."/>
            <person name="Pegot-Espagnet P."/>
            <person name="Pouilly N."/>
            <person name="Raftis F."/>
            <person name="Sallet E."/>
            <person name="Schiex T."/>
            <person name="Thomas J."/>
            <person name="Vandecasteele C."/>
            <person name="Vares D."/>
            <person name="Vear F."/>
            <person name="Vautrin S."/>
            <person name="Crespi M."/>
            <person name="Mangin B."/>
            <person name="Burke J.M."/>
            <person name="Salse J."/>
            <person name="Munos S."/>
            <person name="Vincourt P."/>
            <person name="Rieseberg L.H."/>
            <person name="Langlade N.B."/>
        </authorList>
    </citation>
    <scope>NUCLEOTIDE SEQUENCE</scope>
    <source>
        <tissue evidence="2">Leaves</tissue>
    </source>
</reference>
<organism evidence="2 3">
    <name type="scientific">Helianthus annuus</name>
    <name type="common">Common sunflower</name>
    <dbReference type="NCBI Taxonomy" id="4232"/>
    <lineage>
        <taxon>Eukaryota</taxon>
        <taxon>Viridiplantae</taxon>
        <taxon>Streptophyta</taxon>
        <taxon>Embryophyta</taxon>
        <taxon>Tracheophyta</taxon>
        <taxon>Spermatophyta</taxon>
        <taxon>Magnoliopsida</taxon>
        <taxon>eudicotyledons</taxon>
        <taxon>Gunneridae</taxon>
        <taxon>Pentapetalae</taxon>
        <taxon>asterids</taxon>
        <taxon>campanulids</taxon>
        <taxon>Asterales</taxon>
        <taxon>Asteraceae</taxon>
        <taxon>Asteroideae</taxon>
        <taxon>Heliantheae alliance</taxon>
        <taxon>Heliantheae</taxon>
        <taxon>Helianthus</taxon>
    </lineage>
</organism>
<proteinExistence type="predicted"/>
<accession>A0A9K3E8C9</accession>
<sequence>MASMGLNEGCHGSNGLKGLKNGDIRGMGYTRIMAGIRRKSDEPLRNYKQELNKMK</sequence>
<dbReference type="Proteomes" id="UP000215914">
    <property type="component" value="Unassembled WGS sequence"/>
</dbReference>
<name>A0A9K3E8C9_HELAN</name>
<keyword evidence="3" id="KW-1185">Reference proteome</keyword>
<comment type="caution">
    <text evidence="2">The sequence shown here is derived from an EMBL/GenBank/DDBJ whole genome shotgun (WGS) entry which is preliminary data.</text>
</comment>
<dbReference type="Gramene" id="mRNA:HanXRQr2_Chr14g0631861">
    <property type="protein sequence ID" value="mRNA:HanXRQr2_Chr14g0631861"/>
    <property type="gene ID" value="HanXRQr2_Chr14g0631861"/>
</dbReference>
<reference evidence="2" key="2">
    <citation type="submission" date="2020-06" db="EMBL/GenBank/DDBJ databases">
        <title>Helianthus annuus Genome sequencing and assembly Release 2.</title>
        <authorList>
            <person name="Gouzy J."/>
            <person name="Langlade N."/>
            <person name="Munos S."/>
        </authorList>
    </citation>
    <scope>NUCLEOTIDE SEQUENCE</scope>
    <source>
        <tissue evidence="2">Leaves</tissue>
    </source>
</reference>